<dbReference type="EMBL" id="VLKY01000005">
    <property type="protein sequence ID" value="TWI55062.1"/>
    <property type="molecule type" value="Genomic_DNA"/>
</dbReference>
<evidence type="ECO:0008006" key="4">
    <source>
        <dbReference type="Google" id="ProtNLM"/>
    </source>
</evidence>
<protein>
    <recommendedName>
        <fullName evidence="4">HdeA/HdeB family protein</fullName>
    </recommendedName>
</protein>
<organism evidence="2 3">
    <name type="scientific">Pseudomonas duriflava</name>
    <dbReference type="NCBI Taxonomy" id="459528"/>
    <lineage>
        <taxon>Bacteria</taxon>
        <taxon>Pseudomonadati</taxon>
        <taxon>Pseudomonadota</taxon>
        <taxon>Gammaproteobacteria</taxon>
        <taxon>Pseudomonadales</taxon>
        <taxon>Pseudomonadaceae</taxon>
        <taxon>Pseudomonas</taxon>
    </lineage>
</organism>
<evidence type="ECO:0000256" key="1">
    <source>
        <dbReference type="SAM" id="SignalP"/>
    </source>
</evidence>
<keyword evidence="3" id="KW-1185">Reference proteome</keyword>
<feature type="chain" id="PRO_5021959942" description="HdeA/HdeB family protein" evidence="1">
    <location>
        <begin position="22"/>
        <end position="116"/>
    </location>
</feature>
<proteinExistence type="predicted"/>
<dbReference type="RefSeq" id="WP_145141115.1">
    <property type="nucleotide sequence ID" value="NZ_VLKY01000005.1"/>
</dbReference>
<sequence length="116" mass="12667">MKGYTGMAAAVLALTGTLAHAQESATTASLGIGPKPCRVLLQEWDTIEPYASAWVSGYFSFFNETTRSGIKNVSEGMDADLRMQWIRDHCQKNPVDTLQDSAEALGKELVDYRAGH</sequence>
<comment type="caution">
    <text evidence="2">The sequence shown here is derived from an EMBL/GenBank/DDBJ whole genome shotgun (WGS) entry which is preliminary data.</text>
</comment>
<keyword evidence="1" id="KW-0732">Signal</keyword>
<name>A0A562QE84_9PSED</name>
<gene>
    <name evidence="2" type="ORF">IQ22_01974</name>
</gene>
<evidence type="ECO:0000313" key="2">
    <source>
        <dbReference type="EMBL" id="TWI55062.1"/>
    </source>
</evidence>
<accession>A0A562QE84</accession>
<dbReference type="Proteomes" id="UP000316905">
    <property type="component" value="Unassembled WGS sequence"/>
</dbReference>
<dbReference type="AlphaFoldDB" id="A0A562QE84"/>
<evidence type="ECO:0000313" key="3">
    <source>
        <dbReference type="Proteomes" id="UP000316905"/>
    </source>
</evidence>
<feature type="signal peptide" evidence="1">
    <location>
        <begin position="1"/>
        <end position="21"/>
    </location>
</feature>
<dbReference type="OrthoDB" id="8446720at2"/>
<reference evidence="2 3" key="1">
    <citation type="journal article" date="2015" name="Stand. Genomic Sci.">
        <title>Genomic Encyclopedia of Bacterial and Archaeal Type Strains, Phase III: the genomes of soil and plant-associated and newly described type strains.</title>
        <authorList>
            <person name="Whitman W.B."/>
            <person name="Woyke T."/>
            <person name="Klenk H.P."/>
            <person name="Zhou Y."/>
            <person name="Lilburn T.G."/>
            <person name="Beck B.J."/>
            <person name="De Vos P."/>
            <person name="Vandamme P."/>
            <person name="Eisen J.A."/>
            <person name="Garrity G."/>
            <person name="Hugenholtz P."/>
            <person name="Kyrpides N.C."/>
        </authorList>
    </citation>
    <scope>NUCLEOTIDE SEQUENCE [LARGE SCALE GENOMIC DNA]</scope>
    <source>
        <strain evidence="2 3">CGMCC 1.6858</strain>
    </source>
</reference>